<protein>
    <recommendedName>
        <fullName evidence="3">S-adenosyl-L-methionine-dependent methyltransferase</fullName>
    </recommendedName>
</protein>
<dbReference type="Proteomes" id="UP000053617">
    <property type="component" value="Unassembled WGS sequence"/>
</dbReference>
<dbReference type="HOGENOM" id="CLU_010595_7_1_1"/>
<dbReference type="OrthoDB" id="2013972at2759"/>
<dbReference type="EMBL" id="KN847480">
    <property type="protein sequence ID" value="KIX02110.1"/>
    <property type="molecule type" value="Genomic_DNA"/>
</dbReference>
<proteinExistence type="predicted"/>
<dbReference type="PANTHER" id="PTHR43591">
    <property type="entry name" value="METHYLTRANSFERASE"/>
    <property type="match status" value="1"/>
</dbReference>
<evidence type="ECO:0000313" key="1">
    <source>
        <dbReference type="EMBL" id="KIX02110.1"/>
    </source>
</evidence>
<dbReference type="AlphaFoldDB" id="A0A0D2IZR9"/>
<accession>A0A0D2IZR9</accession>
<dbReference type="PANTHER" id="PTHR43591:SF31">
    <property type="entry name" value="LAEA-LIKE, PUTATIVE (AFU_ORTHOLOGUE AFUA_8G01930)-RELATED"/>
    <property type="match status" value="1"/>
</dbReference>
<dbReference type="VEuPathDB" id="FungiDB:Z518_08049"/>
<dbReference type="InterPro" id="IPR029063">
    <property type="entry name" value="SAM-dependent_MTases_sf"/>
</dbReference>
<dbReference type="GO" id="GO:0008168">
    <property type="term" value="F:methyltransferase activity"/>
    <property type="evidence" value="ECO:0007669"/>
    <property type="project" value="TreeGrafter"/>
</dbReference>
<keyword evidence="2" id="KW-1185">Reference proteome</keyword>
<name>A0A0D2IZR9_9EURO</name>
<evidence type="ECO:0000313" key="2">
    <source>
        <dbReference type="Proteomes" id="UP000053617"/>
    </source>
</evidence>
<dbReference type="GeneID" id="25296120"/>
<dbReference type="Gene3D" id="3.40.50.150">
    <property type="entry name" value="Vaccinia Virus protein VP39"/>
    <property type="match status" value="1"/>
</dbReference>
<evidence type="ECO:0008006" key="3">
    <source>
        <dbReference type="Google" id="ProtNLM"/>
    </source>
</evidence>
<dbReference type="RefSeq" id="XP_013269246.1">
    <property type="nucleotide sequence ID" value="XM_013413792.1"/>
</dbReference>
<dbReference type="Pfam" id="PF13489">
    <property type="entry name" value="Methyltransf_23"/>
    <property type="match status" value="1"/>
</dbReference>
<organism evidence="1 2">
    <name type="scientific">Rhinocladiella mackenziei CBS 650.93</name>
    <dbReference type="NCBI Taxonomy" id="1442369"/>
    <lineage>
        <taxon>Eukaryota</taxon>
        <taxon>Fungi</taxon>
        <taxon>Dikarya</taxon>
        <taxon>Ascomycota</taxon>
        <taxon>Pezizomycotina</taxon>
        <taxon>Eurotiomycetes</taxon>
        <taxon>Chaetothyriomycetidae</taxon>
        <taxon>Chaetothyriales</taxon>
        <taxon>Herpotrichiellaceae</taxon>
        <taxon>Rhinocladiella</taxon>
    </lineage>
</organism>
<gene>
    <name evidence="1" type="ORF">Z518_08049</name>
</gene>
<dbReference type="SUPFAM" id="SSF53335">
    <property type="entry name" value="S-adenosyl-L-methionine-dependent methyltransferases"/>
    <property type="match status" value="1"/>
</dbReference>
<reference evidence="1 2" key="1">
    <citation type="submission" date="2015-01" db="EMBL/GenBank/DDBJ databases">
        <title>The Genome Sequence of Rhinocladiella mackenzie CBS 650.93.</title>
        <authorList>
            <consortium name="The Broad Institute Genomics Platform"/>
            <person name="Cuomo C."/>
            <person name="de Hoog S."/>
            <person name="Gorbushina A."/>
            <person name="Stielow B."/>
            <person name="Teixiera M."/>
            <person name="Abouelleil A."/>
            <person name="Chapman S.B."/>
            <person name="Priest M."/>
            <person name="Young S.K."/>
            <person name="Wortman J."/>
            <person name="Nusbaum C."/>
            <person name="Birren B."/>
        </authorList>
    </citation>
    <scope>NUCLEOTIDE SEQUENCE [LARGE SCALE GENOMIC DNA]</scope>
    <source>
        <strain evidence="1 2">CBS 650.93</strain>
    </source>
</reference>
<dbReference type="CDD" id="cd02440">
    <property type="entry name" value="AdoMet_MTases"/>
    <property type="match status" value="1"/>
</dbReference>
<sequence>MTTGESHQFIEPDFDDEGFAESTHTSYATSIASAIRRGIEENGRTYPAFGKHQYGLPIDEEEQDRNDLQHCKFGLLLNDHLFLAPITSQPQEILDLGTGSGIWAIDVADKYPTANVLGVDLAAIQPTWVPPNCRFEVDDIESDWLYHRNHFDFIHARELIMAVRDWDKLIQQAFDHLKPGAYLELSQSVPDAHSDDNTLPLDSAYRQITEIFFEIGEKIGASGHAPKSFKEKMEQVGFENVVESRFKIPNSPWPKDRRLKHIGLFEAAHLDRGTEGILIRGMTGALGKSREEAQIEMFFLANKGYLLIAHDRRGFGMSSQPWNGNDMGNSANDPNQLFEMSILRTLHSLVTLQVVERLREF</sequence>